<protein>
    <submittedName>
        <fullName evidence="1">Uncharacterized protein</fullName>
    </submittedName>
</protein>
<dbReference type="AlphaFoldDB" id="A0A1I5BIV8"/>
<proteinExistence type="predicted"/>
<keyword evidence="2" id="KW-1185">Reference proteome</keyword>
<dbReference type="Proteomes" id="UP000199153">
    <property type="component" value="Unassembled WGS sequence"/>
</dbReference>
<reference evidence="1 2" key="1">
    <citation type="submission" date="2016-10" db="EMBL/GenBank/DDBJ databases">
        <authorList>
            <person name="de Groot N.N."/>
        </authorList>
    </citation>
    <scope>NUCLEOTIDE SEQUENCE [LARGE SCALE GENOMIC DNA]</scope>
    <source>
        <strain evidence="1 2">DSM 17794</strain>
    </source>
</reference>
<dbReference type="STRING" id="287099.SAMN05660413_02405"/>
<evidence type="ECO:0000313" key="1">
    <source>
        <dbReference type="EMBL" id="SFN74580.1"/>
    </source>
</evidence>
<organism evidence="1 2">
    <name type="scientific">Salegentibacter flavus</name>
    <dbReference type="NCBI Taxonomy" id="287099"/>
    <lineage>
        <taxon>Bacteria</taxon>
        <taxon>Pseudomonadati</taxon>
        <taxon>Bacteroidota</taxon>
        <taxon>Flavobacteriia</taxon>
        <taxon>Flavobacteriales</taxon>
        <taxon>Flavobacteriaceae</taxon>
        <taxon>Salegentibacter</taxon>
    </lineage>
</organism>
<evidence type="ECO:0000313" key="2">
    <source>
        <dbReference type="Proteomes" id="UP000199153"/>
    </source>
</evidence>
<accession>A0A1I5BIV8</accession>
<sequence length="146" mass="17476">MKDQKNFRYIEWKSPEEMHYSAQQWSSSLAFYEDEHLFFEDMLREYTLPIIESNLITEVNALIDRLTKSKKEMKNLTEKVSKHTNGLDILVDGINQPEEEKKYKEEHRALLKEINTFSESYEQLKKDIFENVSGALKKQKQKRLLK</sequence>
<dbReference type="EMBL" id="FOVL01000015">
    <property type="protein sequence ID" value="SFN74580.1"/>
    <property type="molecule type" value="Genomic_DNA"/>
</dbReference>
<dbReference type="RefSeq" id="WP_093410006.1">
    <property type="nucleotide sequence ID" value="NZ_FOVL01000015.1"/>
</dbReference>
<dbReference type="OrthoDB" id="1139121at2"/>
<gene>
    <name evidence="1" type="ORF">SAMN05660413_02405</name>
</gene>
<name>A0A1I5BIV8_9FLAO</name>